<organism evidence="2 3">
    <name type="scientific">Albula glossodonta</name>
    <name type="common">roundjaw bonefish</name>
    <dbReference type="NCBI Taxonomy" id="121402"/>
    <lineage>
        <taxon>Eukaryota</taxon>
        <taxon>Metazoa</taxon>
        <taxon>Chordata</taxon>
        <taxon>Craniata</taxon>
        <taxon>Vertebrata</taxon>
        <taxon>Euteleostomi</taxon>
        <taxon>Actinopterygii</taxon>
        <taxon>Neopterygii</taxon>
        <taxon>Teleostei</taxon>
        <taxon>Albuliformes</taxon>
        <taxon>Albulidae</taxon>
        <taxon>Albula</taxon>
    </lineage>
</organism>
<feature type="compositionally biased region" description="Low complexity" evidence="1">
    <location>
        <begin position="169"/>
        <end position="198"/>
    </location>
</feature>
<feature type="region of interest" description="Disordered" evidence="1">
    <location>
        <begin position="161"/>
        <end position="198"/>
    </location>
</feature>
<dbReference type="EMBL" id="JAFBMS010000061">
    <property type="protein sequence ID" value="KAG9338841.1"/>
    <property type="molecule type" value="Genomic_DNA"/>
</dbReference>
<protein>
    <submittedName>
        <fullName evidence="2">Uncharacterized protein</fullName>
    </submittedName>
</protein>
<evidence type="ECO:0000256" key="1">
    <source>
        <dbReference type="SAM" id="MobiDB-lite"/>
    </source>
</evidence>
<comment type="caution">
    <text evidence="2">The sequence shown here is derived from an EMBL/GenBank/DDBJ whole genome shotgun (WGS) entry which is preliminary data.</text>
</comment>
<evidence type="ECO:0000313" key="3">
    <source>
        <dbReference type="Proteomes" id="UP000824540"/>
    </source>
</evidence>
<proteinExistence type="predicted"/>
<evidence type="ECO:0000313" key="2">
    <source>
        <dbReference type="EMBL" id="KAG9338841.1"/>
    </source>
</evidence>
<keyword evidence="3" id="KW-1185">Reference proteome</keyword>
<name>A0A8T2NIP6_9TELE</name>
<sequence length="279" mass="29531">MFSVYTENTPELRKLYFPESRLVGGPPACRHEPISLTGTHSSPATPPAQPLHGRLSQLTLSRQPLSSLSITHVHLSETALVGDRLEGERHAGSKLPTGRGLADWLRVCALTSYCWGYVREKGSGRTTTHFFFSKDFTSSTRLSFVQLGAGEQPLPAHELHLQVQPSGPPSTSSSHSSTTSDFTASMSMSTPAPASSSTSDAVIAAPPAVLMWHMHGLVTLVGDRHGTSVLLQHPALELDDGVGEGAAVLPLAAIAHLVSAHVELAQGVQGPHLAVAHVC</sequence>
<gene>
    <name evidence="2" type="ORF">JZ751_025280</name>
</gene>
<dbReference type="AlphaFoldDB" id="A0A8T2NIP6"/>
<accession>A0A8T2NIP6</accession>
<feature type="region of interest" description="Disordered" evidence="1">
    <location>
        <begin position="28"/>
        <end position="49"/>
    </location>
</feature>
<dbReference type="Proteomes" id="UP000824540">
    <property type="component" value="Unassembled WGS sequence"/>
</dbReference>
<reference evidence="2" key="1">
    <citation type="thesis" date="2021" institute="BYU ScholarsArchive" country="Provo, UT, USA">
        <title>Applications of and Algorithms for Genome Assembly and Genomic Analyses with an Emphasis on Marine Teleosts.</title>
        <authorList>
            <person name="Pickett B.D."/>
        </authorList>
    </citation>
    <scope>NUCLEOTIDE SEQUENCE</scope>
    <source>
        <strain evidence="2">HI-2016</strain>
    </source>
</reference>